<feature type="chain" id="PRO_5035905295" description="Transmembrane protein" evidence="2">
    <location>
        <begin position="17"/>
        <end position="541"/>
    </location>
</feature>
<feature type="signal peptide" evidence="2">
    <location>
        <begin position="1"/>
        <end position="16"/>
    </location>
</feature>
<dbReference type="EMBL" id="CAJJDM010000091">
    <property type="protein sequence ID" value="CAD8091359.1"/>
    <property type="molecule type" value="Genomic_DNA"/>
</dbReference>
<dbReference type="Proteomes" id="UP000688137">
    <property type="component" value="Unassembled WGS sequence"/>
</dbReference>
<gene>
    <name evidence="3" type="ORF">PPRIM_AZ9-3.1.T0880028</name>
</gene>
<protein>
    <recommendedName>
        <fullName evidence="5">Transmembrane protein</fullName>
    </recommendedName>
</protein>
<reference evidence="3" key="1">
    <citation type="submission" date="2021-01" db="EMBL/GenBank/DDBJ databases">
        <authorList>
            <consortium name="Genoscope - CEA"/>
            <person name="William W."/>
        </authorList>
    </citation>
    <scope>NUCLEOTIDE SEQUENCE</scope>
</reference>
<evidence type="ECO:0000256" key="2">
    <source>
        <dbReference type="SAM" id="SignalP"/>
    </source>
</evidence>
<proteinExistence type="predicted"/>
<evidence type="ECO:0000313" key="3">
    <source>
        <dbReference type="EMBL" id="CAD8091359.1"/>
    </source>
</evidence>
<evidence type="ECO:0000256" key="1">
    <source>
        <dbReference type="SAM" id="Phobius"/>
    </source>
</evidence>
<dbReference type="OMA" id="TTEHYIY"/>
<dbReference type="AlphaFoldDB" id="A0A8S1NJ64"/>
<keyword evidence="4" id="KW-1185">Reference proteome</keyword>
<evidence type="ECO:0008006" key="5">
    <source>
        <dbReference type="Google" id="ProtNLM"/>
    </source>
</evidence>
<sequence length="541" mass="63924">MITFIIYILLEIFSTAKEIYVYIDEQQTIDTFEEFGVILDANITYRSQNLHLCQIIKQRVNNLIENQILLGPQINESVFNQYYIDGSLKLQGNYYYIVSMVPINNGTIILLSNGILTYIYENNNNIFKIESDYSIFNVQNQLIIDTVYMFYLSTTHKIMIILNNQLIYVQLNINQSNIFGQYTNQIDEKILNTQNIEFIDDYLFIVRQNQFTIYSFKQQDFEKIYNNNNITINIIDFKVKQEDDEFQIFFLHRWYGVKVCIYDLNLQLFNEVSSYNDIPMKGYKIGLYKHILMIVEENNDESIINELHQSKINNKWTLSNQYQIQNIIKDIKFTEDYAILIGNYGHQIIYHSLPNADYQIQQQIVIPGLQQIYLLSQTESQNQSLIGITKNTYFISKFYMIPQKIICQYNQELSSIQFTYYQNSTQCSKLKQKKEGELCLYISNYTVSYKYPLITSKQIIYILKVLAFILVIITTTIFFIHPYIRKKKQKKVYLEIKSNSSSNVGTPVHNEQNISIRYQQQSTITGSISIQQFKLSNEISR</sequence>
<keyword evidence="1" id="KW-0472">Membrane</keyword>
<feature type="transmembrane region" description="Helical" evidence="1">
    <location>
        <begin position="459"/>
        <end position="480"/>
    </location>
</feature>
<organism evidence="3 4">
    <name type="scientific">Paramecium primaurelia</name>
    <dbReference type="NCBI Taxonomy" id="5886"/>
    <lineage>
        <taxon>Eukaryota</taxon>
        <taxon>Sar</taxon>
        <taxon>Alveolata</taxon>
        <taxon>Ciliophora</taxon>
        <taxon>Intramacronucleata</taxon>
        <taxon>Oligohymenophorea</taxon>
        <taxon>Peniculida</taxon>
        <taxon>Parameciidae</taxon>
        <taxon>Paramecium</taxon>
    </lineage>
</organism>
<evidence type="ECO:0000313" key="4">
    <source>
        <dbReference type="Proteomes" id="UP000688137"/>
    </source>
</evidence>
<keyword evidence="2" id="KW-0732">Signal</keyword>
<comment type="caution">
    <text evidence="3">The sequence shown here is derived from an EMBL/GenBank/DDBJ whole genome shotgun (WGS) entry which is preliminary data.</text>
</comment>
<name>A0A8S1NJ64_PARPR</name>
<keyword evidence="1" id="KW-0812">Transmembrane</keyword>
<accession>A0A8S1NJ64</accession>
<keyword evidence="1" id="KW-1133">Transmembrane helix</keyword>